<dbReference type="SUPFAM" id="SSF69118">
    <property type="entry name" value="AhpD-like"/>
    <property type="match status" value="1"/>
</dbReference>
<dbReference type="AlphaFoldDB" id="A0A7W7IDB4"/>
<dbReference type="Proteomes" id="UP001501427">
    <property type="component" value="Unassembled WGS sequence"/>
</dbReference>
<keyword evidence="2" id="KW-0560">Oxidoreductase</keyword>
<gene>
    <name evidence="2" type="ORF">F4557_003182</name>
    <name evidence="1" type="ORF">GCM10009546_30100</name>
</gene>
<reference evidence="1" key="4">
    <citation type="submission" date="2023-12" db="EMBL/GenBank/DDBJ databases">
        <authorList>
            <person name="Sun Q."/>
            <person name="Inoue M."/>
        </authorList>
    </citation>
    <scope>NUCLEOTIDE SEQUENCE</scope>
    <source>
        <strain evidence="1">JCM 10667</strain>
    </source>
</reference>
<accession>A0A7W7IDB4</accession>
<dbReference type="Gene3D" id="1.20.1290.10">
    <property type="entry name" value="AhpD-like"/>
    <property type="match status" value="1"/>
</dbReference>
<evidence type="ECO:0000313" key="4">
    <source>
        <dbReference type="Proteomes" id="UP001501427"/>
    </source>
</evidence>
<dbReference type="RefSeq" id="WP_184883623.1">
    <property type="nucleotide sequence ID" value="NZ_BAAAHD010000025.1"/>
</dbReference>
<evidence type="ECO:0000313" key="3">
    <source>
        <dbReference type="Proteomes" id="UP000549343"/>
    </source>
</evidence>
<dbReference type="InterPro" id="IPR029032">
    <property type="entry name" value="AhpD-like"/>
</dbReference>
<dbReference type="EMBL" id="JACHMV010000001">
    <property type="protein sequence ID" value="MBB4774764.1"/>
    <property type="molecule type" value="Genomic_DNA"/>
</dbReference>
<sequence>MRLANLETGQRKPARFFMLMASKSSGAEMADVVKMILYRPEFFGRAVSELFAEAMRGPSFWTPGEREYIALTIARLFKIPYCIDIHTEMIGIAADGEVDVADADTARPEFRAVLSFVEKVMRSAEPVSGDDLREARELGVPDDAVVEALHVAFVWNAVDRLAFAFDFKLLEGQLTKGTRALHQFGYRFPAFTLR</sequence>
<reference evidence="1" key="1">
    <citation type="journal article" date="2014" name="Int. J. Syst. Evol. Microbiol.">
        <title>Complete genome of a new Firmicutes species belonging to the dominant human colonic microbiota ('Ruminococcus bicirculans') reveals two chromosomes and a selective capacity to utilize plant glucans.</title>
        <authorList>
            <consortium name="NISC Comparative Sequencing Program"/>
            <person name="Wegmann U."/>
            <person name="Louis P."/>
            <person name="Goesmann A."/>
            <person name="Henrissat B."/>
            <person name="Duncan S.H."/>
            <person name="Flint H.J."/>
        </authorList>
    </citation>
    <scope>NUCLEOTIDE SEQUENCE</scope>
    <source>
        <strain evidence="1">JCM 10667</strain>
    </source>
</reference>
<evidence type="ECO:0000313" key="2">
    <source>
        <dbReference type="EMBL" id="MBB4774764.1"/>
    </source>
</evidence>
<reference evidence="2 3" key="3">
    <citation type="submission" date="2020-08" db="EMBL/GenBank/DDBJ databases">
        <title>Sequencing the genomes of 1000 actinobacteria strains.</title>
        <authorList>
            <person name="Klenk H.-P."/>
        </authorList>
    </citation>
    <scope>NUCLEOTIDE SEQUENCE [LARGE SCALE GENOMIC DNA]</scope>
    <source>
        <strain evidence="2 3">DSM 44772</strain>
    </source>
</reference>
<protein>
    <submittedName>
        <fullName evidence="2">Alkylhydroperoxidase family enzyme</fullName>
    </submittedName>
</protein>
<comment type="caution">
    <text evidence="2">The sequence shown here is derived from an EMBL/GenBank/DDBJ whole genome shotgun (WGS) entry which is preliminary data.</text>
</comment>
<name>A0A7W7IDB4_9ACTN</name>
<keyword evidence="2" id="KW-0575">Peroxidase</keyword>
<organism evidence="2 3">
    <name type="scientific">Actinomadura livida</name>
    <dbReference type="NCBI Taxonomy" id="79909"/>
    <lineage>
        <taxon>Bacteria</taxon>
        <taxon>Bacillati</taxon>
        <taxon>Actinomycetota</taxon>
        <taxon>Actinomycetes</taxon>
        <taxon>Streptosporangiales</taxon>
        <taxon>Thermomonosporaceae</taxon>
        <taxon>Actinomadura</taxon>
    </lineage>
</organism>
<dbReference type="Proteomes" id="UP000549343">
    <property type="component" value="Unassembled WGS sequence"/>
</dbReference>
<proteinExistence type="predicted"/>
<reference evidence="4" key="2">
    <citation type="journal article" date="2019" name="Int. J. Syst. Evol. Microbiol.">
        <title>The Global Catalogue of Microorganisms (GCM) 10K type strain sequencing project: providing services to taxonomists for standard genome sequencing and annotation.</title>
        <authorList>
            <consortium name="The Broad Institute Genomics Platform"/>
            <consortium name="The Broad Institute Genome Sequencing Center for Infectious Disease"/>
            <person name="Wu L."/>
            <person name="Ma J."/>
        </authorList>
    </citation>
    <scope>NUCLEOTIDE SEQUENCE [LARGE SCALE GENOMIC DNA]</scope>
    <source>
        <strain evidence="4">JCM 10667</strain>
    </source>
</reference>
<dbReference type="EMBL" id="BAAAHD010000025">
    <property type="protein sequence ID" value="GAA0565811.1"/>
    <property type="molecule type" value="Genomic_DNA"/>
</dbReference>
<dbReference type="GO" id="GO:0004601">
    <property type="term" value="F:peroxidase activity"/>
    <property type="evidence" value="ECO:0007669"/>
    <property type="project" value="UniProtKB-KW"/>
</dbReference>
<keyword evidence="4" id="KW-1185">Reference proteome</keyword>
<evidence type="ECO:0000313" key="1">
    <source>
        <dbReference type="EMBL" id="GAA0565811.1"/>
    </source>
</evidence>